<evidence type="ECO:0000259" key="3">
    <source>
        <dbReference type="PROSITE" id="PS51832"/>
    </source>
</evidence>
<keyword evidence="1" id="KW-0812">Transmembrane</keyword>
<proteinExistence type="predicted"/>
<comment type="caution">
    <text evidence="4">The sequence shown here is derived from an EMBL/GenBank/DDBJ whole genome shotgun (WGS) entry which is preliminary data.</text>
</comment>
<gene>
    <name evidence="4" type="ORF">E6K78_00485</name>
</gene>
<dbReference type="SUPFAM" id="SSF109604">
    <property type="entry name" value="HD-domain/PDEase-like"/>
    <property type="match status" value="1"/>
</dbReference>
<dbReference type="EMBL" id="VBOY01000006">
    <property type="protein sequence ID" value="TMQ68634.1"/>
    <property type="molecule type" value="Genomic_DNA"/>
</dbReference>
<feature type="domain" description="HD-GYP" evidence="3">
    <location>
        <begin position="229"/>
        <end position="425"/>
    </location>
</feature>
<dbReference type="NCBIfam" id="TIGR00277">
    <property type="entry name" value="HDIG"/>
    <property type="match status" value="1"/>
</dbReference>
<dbReference type="AlphaFoldDB" id="A0A538TYB5"/>
<feature type="domain" description="HD" evidence="2">
    <location>
        <begin position="251"/>
        <end position="374"/>
    </location>
</feature>
<evidence type="ECO:0000259" key="2">
    <source>
        <dbReference type="PROSITE" id="PS51831"/>
    </source>
</evidence>
<evidence type="ECO:0000313" key="4">
    <source>
        <dbReference type="EMBL" id="TMQ68634.1"/>
    </source>
</evidence>
<dbReference type="Proteomes" id="UP000316609">
    <property type="component" value="Unassembled WGS sequence"/>
</dbReference>
<dbReference type="PROSITE" id="PS51832">
    <property type="entry name" value="HD_GYP"/>
    <property type="match status" value="1"/>
</dbReference>
<dbReference type="PROSITE" id="PS51831">
    <property type="entry name" value="HD"/>
    <property type="match status" value="1"/>
</dbReference>
<dbReference type="InterPro" id="IPR037522">
    <property type="entry name" value="HD_GYP_dom"/>
</dbReference>
<dbReference type="InterPro" id="IPR006675">
    <property type="entry name" value="HDIG_dom"/>
</dbReference>
<feature type="transmembrane region" description="Helical" evidence="1">
    <location>
        <begin position="184"/>
        <end position="202"/>
    </location>
</feature>
<dbReference type="PANTHER" id="PTHR43155">
    <property type="entry name" value="CYCLIC DI-GMP PHOSPHODIESTERASE PA4108-RELATED"/>
    <property type="match status" value="1"/>
</dbReference>
<feature type="transmembrane region" description="Helical" evidence="1">
    <location>
        <begin position="12"/>
        <end position="32"/>
    </location>
</feature>
<evidence type="ECO:0000313" key="5">
    <source>
        <dbReference type="Proteomes" id="UP000316609"/>
    </source>
</evidence>
<sequence>MAHSTASHRFPRLFRAYLTAVVLAAAVALALLRPAAPLAWPALAVALILLTASEASAVSRSEGGLVSLGGALDVACVLLLGPVPAAWLSLVATVVSQGVVRRQPLSRVAHDMAAFSLAVLATGFAFLGLGGRVGHLELPRDLVPLLACGGVLFLCRASAFSMSIGLSAGPDPWRVWRRTLRGHLAHHLSFLAFGAAAALLYLKTGPWGLALLVVPALLAGRAFRHYVELRADLRGFVRALSEVIEEVDPYTRQHSARVARYAGQLARELGRPEGEVEEIECAALVHDLGKIGPQNQHILRKQGTLSREEQRTLREHPVVGAEIVGRIRALRRAALVVRLHHERPDGRGYPLGLASEGVPLGARILNVADAFDAMTSDRPHRRALTVEAALGELMRGAGTQFDARVVRSLVHLHQQGRLERIPSPSSEELAALRIWPRRAHG</sequence>
<keyword evidence="1" id="KW-1133">Transmembrane helix</keyword>
<accession>A0A538TYB5</accession>
<protein>
    <submittedName>
        <fullName evidence="4">HD-GYP domain-containing protein</fullName>
    </submittedName>
</protein>
<name>A0A538TYB5_UNCEI</name>
<keyword evidence="1" id="KW-0472">Membrane</keyword>
<dbReference type="InterPro" id="IPR006674">
    <property type="entry name" value="HD_domain"/>
</dbReference>
<organism evidence="4 5">
    <name type="scientific">Eiseniibacteriota bacterium</name>
    <dbReference type="NCBI Taxonomy" id="2212470"/>
    <lineage>
        <taxon>Bacteria</taxon>
        <taxon>Candidatus Eiseniibacteriota</taxon>
    </lineage>
</organism>
<feature type="transmembrane region" description="Helical" evidence="1">
    <location>
        <begin position="112"/>
        <end position="130"/>
    </location>
</feature>
<dbReference type="Gene3D" id="1.10.3210.10">
    <property type="entry name" value="Hypothetical protein af1432"/>
    <property type="match status" value="1"/>
</dbReference>
<reference evidence="4 5" key="1">
    <citation type="journal article" date="2019" name="Nat. Microbiol.">
        <title>Mediterranean grassland soil C-N compound turnover is dependent on rainfall and depth, and is mediated by genomically divergent microorganisms.</title>
        <authorList>
            <person name="Diamond S."/>
            <person name="Andeer P.F."/>
            <person name="Li Z."/>
            <person name="Crits-Christoph A."/>
            <person name="Burstein D."/>
            <person name="Anantharaman K."/>
            <person name="Lane K.R."/>
            <person name="Thomas B.C."/>
            <person name="Pan C."/>
            <person name="Northen T.R."/>
            <person name="Banfield J.F."/>
        </authorList>
    </citation>
    <scope>NUCLEOTIDE SEQUENCE [LARGE SCALE GENOMIC DNA]</scope>
    <source>
        <strain evidence="4">WS_8</strain>
    </source>
</reference>
<feature type="transmembrane region" description="Helical" evidence="1">
    <location>
        <begin position="142"/>
        <end position="164"/>
    </location>
</feature>
<evidence type="ECO:0000256" key="1">
    <source>
        <dbReference type="SAM" id="Phobius"/>
    </source>
</evidence>
<feature type="transmembrane region" description="Helical" evidence="1">
    <location>
        <begin position="70"/>
        <end position="92"/>
    </location>
</feature>
<dbReference type="CDD" id="cd00077">
    <property type="entry name" value="HDc"/>
    <property type="match status" value="1"/>
</dbReference>
<dbReference type="SMART" id="SM00471">
    <property type="entry name" value="HDc"/>
    <property type="match status" value="1"/>
</dbReference>
<dbReference type="Pfam" id="PF13487">
    <property type="entry name" value="HD_5"/>
    <property type="match status" value="1"/>
</dbReference>
<dbReference type="InterPro" id="IPR003607">
    <property type="entry name" value="HD/PDEase_dom"/>
</dbReference>
<dbReference type="PANTHER" id="PTHR43155:SF2">
    <property type="entry name" value="CYCLIC DI-GMP PHOSPHODIESTERASE PA4108"/>
    <property type="match status" value="1"/>
</dbReference>